<dbReference type="InterPro" id="IPR036942">
    <property type="entry name" value="Beta-barrel_TonB_sf"/>
</dbReference>
<evidence type="ECO:0000256" key="9">
    <source>
        <dbReference type="RuleBase" id="RU003357"/>
    </source>
</evidence>
<proteinExistence type="inferred from homology"/>
<dbReference type="InterPro" id="IPR039426">
    <property type="entry name" value="TonB-dep_rcpt-like"/>
</dbReference>
<feature type="domain" description="TonB-dependent receptor plug" evidence="12">
    <location>
        <begin position="71"/>
        <end position="172"/>
    </location>
</feature>
<dbReference type="Pfam" id="PF00593">
    <property type="entry name" value="TonB_dep_Rec_b-barrel"/>
    <property type="match status" value="1"/>
</dbReference>
<evidence type="ECO:0000256" key="4">
    <source>
        <dbReference type="ARBA" id="ARBA00022692"/>
    </source>
</evidence>
<evidence type="ECO:0000256" key="6">
    <source>
        <dbReference type="ARBA" id="ARBA00023136"/>
    </source>
</evidence>
<dbReference type="Gene3D" id="2.40.170.20">
    <property type="entry name" value="TonB-dependent receptor, beta-barrel domain"/>
    <property type="match status" value="1"/>
</dbReference>
<evidence type="ECO:0000259" key="12">
    <source>
        <dbReference type="Pfam" id="PF07715"/>
    </source>
</evidence>
<evidence type="ECO:0000256" key="10">
    <source>
        <dbReference type="SAM" id="SignalP"/>
    </source>
</evidence>
<sequence>MKPSPLKETLVLLLGFACVCTAAAQTDKARERPAKDDAVRLNKIDVSATAPWRVKLDYLMPEVNGPLITVTKKTSITKLDRLPTVIDNNLRGLFAQTPGLMLSEQQTPGQTNLAYRGIGNPQESEFVTVLQDGIPLQSDWIGYPTIFVFPLPQTLSEVQSIRGGSSLLYGPQPPPTINLVSRKPVADRALAGYSENVIGKNDLFATFNQISGTSGTWDYLADVHYRRSDGQRDNGDSSLRGADLHLGYRPDASAYWSLDFHAYDLETGDPGKMSYATFLRDEETTTTPDARLWTERYQLSLTHDRRFDERTQLITKVWTGYQDLASRSQTPFVSPQPAPATVQLQDDVFRFGGIDARLLHRWARGNAFTLGVTGYHSDAPFRQWTVADRRTGRHTRFGPACLTPAQTDCARLHQERSSDYAAVFAENVFRWGKWHLVPSVRLERETVDIDESVKPPNLTRDLVDRKVTHNVPLFGIGFGNDFGHLNETYFNVSQGWRPVRYFDVGSPFGNTAAGQINDPDPTHVLSFEAGVHGNPRNGLFYDVSLFQVNVTDRIESQPAGPGAPPNNTINVNTGDTRHRGFEGQIDYDFLAARDPQTQQHFSVFANVALLDAEFRSTRNPANLGNKPAFSPRYLARAGLNWREDHHFKVMLSCVSTASQYFQDSNLPAFPTDASRYVPAKVPQHTLVDLSGDYWISRSVRLLAGVSNLTDRKYYNRVFSNAIEPGTARSYYAGASFEF</sequence>
<dbReference type="InterPro" id="IPR000531">
    <property type="entry name" value="Beta-barrel_TonB"/>
</dbReference>
<feature type="signal peptide" evidence="10">
    <location>
        <begin position="1"/>
        <end position="24"/>
    </location>
</feature>
<dbReference type="PANTHER" id="PTHR30442:SF0">
    <property type="entry name" value="FE(3+) DICITRATE TRANSPORT PROTEIN FECA"/>
    <property type="match status" value="1"/>
</dbReference>
<protein>
    <submittedName>
        <fullName evidence="13">TonB-dependent receptor</fullName>
    </submittedName>
</protein>
<keyword evidence="5 9" id="KW-0798">TonB box</keyword>
<keyword evidence="3 8" id="KW-1134">Transmembrane beta strand</keyword>
<comment type="subcellular location">
    <subcellularLocation>
        <location evidence="1 8">Cell outer membrane</location>
        <topology evidence="1 8">Multi-pass membrane protein</topology>
    </subcellularLocation>
</comment>
<keyword evidence="4 8" id="KW-0812">Transmembrane</keyword>
<evidence type="ECO:0000256" key="3">
    <source>
        <dbReference type="ARBA" id="ARBA00022452"/>
    </source>
</evidence>
<keyword evidence="13" id="KW-0675">Receptor</keyword>
<feature type="domain" description="TonB-dependent receptor-like beta-barrel" evidence="11">
    <location>
        <begin position="245"/>
        <end position="708"/>
    </location>
</feature>
<dbReference type="Pfam" id="PF07715">
    <property type="entry name" value="Plug"/>
    <property type="match status" value="1"/>
</dbReference>
<dbReference type="EMBL" id="JANFQO010000028">
    <property type="protein sequence ID" value="MCQ4167349.1"/>
    <property type="molecule type" value="Genomic_DNA"/>
</dbReference>
<dbReference type="PROSITE" id="PS52016">
    <property type="entry name" value="TONB_DEPENDENT_REC_3"/>
    <property type="match status" value="1"/>
</dbReference>
<evidence type="ECO:0000256" key="5">
    <source>
        <dbReference type="ARBA" id="ARBA00023077"/>
    </source>
</evidence>
<comment type="caution">
    <text evidence="13">The sequence shown here is derived from an EMBL/GenBank/DDBJ whole genome shotgun (WGS) entry which is preliminary data.</text>
</comment>
<evidence type="ECO:0000256" key="2">
    <source>
        <dbReference type="ARBA" id="ARBA00022448"/>
    </source>
</evidence>
<gene>
    <name evidence="13" type="ORF">NM961_21755</name>
</gene>
<name>A0ABT1QYH5_9GAMM</name>
<evidence type="ECO:0000313" key="14">
    <source>
        <dbReference type="Proteomes" id="UP001165498"/>
    </source>
</evidence>
<dbReference type="RefSeq" id="WP_255916535.1">
    <property type="nucleotide sequence ID" value="NZ_JANFQO010000028.1"/>
</dbReference>
<dbReference type="SUPFAM" id="SSF56935">
    <property type="entry name" value="Porins"/>
    <property type="match status" value="1"/>
</dbReference>
<keyword evidence="7 8" id="KW-0998">Cell outer membrane</keyword>
<feature type="chain" id="PRO_5046663962" evidence="10">
    <location>
        <begin position="25"/>
        <end position="738"/>
    </location>
</feature>
<keyword evidence="14" id="KW-1185">Reference proteome</keyword>
<accession>A0ABT1QYH5</accession>
<evidence type="ECO:0000256" key="7">
    <source>
        <dbReference type="ARBA" id="ARBA00023237"/>
    </source>
</evidence>
<keyword evidence="6 8" id="KW-0472">Membrane</keyword>
<organism evidence="13 14">
    <name type="scientific">Tahibacter harae</name>
    <dbReference type="NCBI Taxonomy" id="2963937"/>
    <lineage>
        <taxon>Bacteria</taxon>
        <taxon>Pseudomonadati</taxon>
        <taxon>Pseudomonadota</taxon>
        <taxon>Gammaproteobacteria</taxon>
        <taxon>Lysobacterales</taxon>
        <taxon>Rhodanobacteraceae</taxon>
        <taxon>Tahibacter</taxon>
    </lineage>
</organism>
<evidence type="ECO:0000256" key="8">
    <source>
        <dbReference type="PROSITE-ProRule" id="PRU01360"/>
    </source>
</evidence>
<keyword evidence="10" id="KW-0732">Signal</keyword>
<comment type="similarity">
    <text evidence="8 9">Belongs to the TonB-dependent receptor family.</text>
</comment>
<dbReference type="InterPro" id="IPR012910">
    <property type="entry name" value="Plug_dom"/>
</dbReference>
<dbReference type="Gene3D" id="2.170.130.10">
    <property type="entry name" value="TonB-dependent receptor, plug domain"/>
    <property type="match status" value="1"/>
</dbReference>
<evidence type="ECO:0000259" key="11">
    <source>
        <dbReference type="Pfam" id="PF00593"/>
    </source>
</evidence>
<evidence type="ECO:0000313" key="13">
    <source>
        <dbReference type="EMBL" id="MCQ4167349.1"/>
    </source>
</evidence>
<evidence type="ECO:0000256" key="1">
    <source>
        <dbReference type="ARBA" id="ARBA00004571"/>
    </source>
</evidence>
<dbReference type="Proteomes" id="UP001165498">
    <property type="component" value="Unassembled WGS sequence"/>
</dbReference>
<keyword evidence="2 8" id="KW-0813">Transport</keyword>
<reference evidence="13" key="1">
    <citation type="submission" date="2022-07" db="EMBL/GenBank/DDBJ databases">
        <title>Tahibacter sp., a new gammaproteobacterium isolated from the silt sample collected at pig farm.</title>
        <authorList>
            <person name="Chen H."/>
        </authorList>
    </citation>
    <scope>NUCLEOTIDE SEQUENCE</scope>
    <source>
        <strain evidence="13">P2K</strain>
    </source>
</reference>
<dbReference type="InterPro" id="IPR037066">
    <property type="entry name" value="Plug_dom_sf"/>
</dbReference>
<dbReference type="PANTHER" id="PTHR30442">
    <property type="entry name" value="IRON III DICITRATE TRANSPORT PROTEIN FECA"/>
    <property type="match status" value="1"/>
</dbReference>